<gene>
    <name evidence="2" type="ORF">METZ01_LOCUS396513</name>
</gene>
<dbReference type="SUPFAM" id="SSF63829">
    <property type="entry name" value="Calcium-dependent phosphotriesterase"/>
    <property type="match status" value="1"/>
</dbReference>
<proteinExistence type="predicted"/>
<feature type="domain" description="DUF7133" evidence="1">
    <location>
        <begin position="84"/>
        <end position="184"/>
    </location>
</feature>
<dbReference type="Gene3D" id="2.120.10.30">
    <property type="entry name" value="TolB, C-terminal domain"/>
    <property type="match status" value="1"/>
</dbReference>
<dbReference type="Pfam" id="PF23500">
    <property type="entry name" value="DUF7133"/>
    <property type="match status" value="1"/>
</dbReference>
<feature type="non-terminal residue" evidence="2">
    <location>
        <position position="1"/>
    </location>
</feature>
<dbReference type="AlphaFoldDB" id="A0A382VAZ1"/>
<feature type="non-terminal residue" evidence="2">
    <location>
        <position position="286"/>
    </location>
</feature>
<dbReference type="InterPro" id="IPR055557">
    <property type="entry name" value="DUF7133"/>
</dbReference>
<sequence>RRMNGSGIWRFRPDGERLDAYAVGMVNPWGLAFDYWGQSFGTDGAGGSGPHYVFPGAAFRTAVGAHRVLEGLIPGKPKNIAAEFVTGDHMPENWRGSLLANDFRANRTVRYELQEKGSGYTAKEVQTVLRSSHRSFRPVDIKMGPDGAVYVVDWYNPVIDHGEVDFHHPSRDKAHGRIWRLVAKGRPLLKREVIAGTKPSALLDLLRSPAQYNRVQARRELSKHEPAILLPMVKKWLGDLDKKDPDYEHHRLEGLWLVVAIRAAYPELAAEGLRSPSPQARAGAVR</sequence>
<dbReference type="PANTHER" id="PTHR33546">
    <property type="entry name" value="LARGE, MULTIFUNCTIONAL SECRETED PROTEIN-RELATED"/>
    <property type="match status" value="1"/>
</dbReference>
<reference evidence="2" key="1">
    <citation type="submission" date="2018-05" db="EMBL/GenBank/DDBJ databases">
        <authorList>
            <person name="Lanie J.A."/>
            <person name="Ng W.-L."/>
            <person name="Kazmierczak K.M."/>
            <person name="Andrzejewski T.M."/>
            <person name="Davidsen T.M."/>
            <person name="Wayne K.J."/>
            <person name="Tettelin H."/>
            <person name="Glass J.I."/>
            <person name="Rusch D."/>
            <person name="Podicherti R."/>
            <person name="Tsui H.-C.T."/>
            <person name="Winkler M.E."/>
        </authorList>
    </citation>
    <scope>NUCLEOTIDE SEQUENCE</scope>
</reference>
<dbReference type="PANTHER" id="PTHR33546:SF1">
    <property type="entry name" value="LARGE, MULTIFUNCTIONAL SECRETED PROTEIN"/>
    <property type="match status" value="1"/>
</dbReference>
<protein>
    <recommendedName>
        <fullName evidence="1">DUF7133 domain-containing protein</fullName>
    </recommendedName>
</protein>
<evidence type="ECO:0000313" key="2">
    <source>
        <dbReference type="EMBL" id="SVD43659.1"/>
    </source>
</evidence>
<organism evidence="2">
    <name type="scientific">marine metagenome</name>
    <dbReference type="NCBI Taxonomy" id="408172"/>
    <lineage>
        <taxon>unclassified sequences</taxon>
        <taxon>metagenomes</taxon>
        <taxon>ecological metagenomes</taxon>
    </lineage>
</organism>
<evidence type="ECO:0000259" key="1">
    <source>
        <dbReference type="Pfam" id="PF23500"/>
    </source>
</evidence>
<dbReference type="InterPro" id="IPR011042">
    <property type="entry name" value="6-blade_b-propeller_TolB-like"/>
</dbReference>
<dbReference type="EMBL" id="UINC01150550">
    <property type="protein sequence ID" value="SVD43659.1"/>
    <property type="molecule type" value="Genomic_DNA"/>
</dbReference>
<name>A0A382VAZ1_9ZZZZ</name>
<accession>A0A382VAZ1</accession>